<keyword evidence="2" id="KW-0472">Membrane</keyword>
<evidence type="ECO:0000313" key="3">
    <source>
        <dbReference type="EMBL" id="MDR7149586.1"/>
    </source>
</evidence>
<feature type="region of interest" description="Disordered" evidence="1">
    <location>
        <begin position="35"/>
        <end position="70"/>
    </location>
</feature>
<sequence>MAKPNPPLPPEVLAAFERRQPMEAIKLLLANRAGLTKSAPRQRDQTVGTPKASAPANKGSINPAKGLSPGEVPNTGSKFWGWAVVALFAYLAYRLVQG</sequence>
<keyword evidence="2" id="KW-0812">Transmembrane</keyword>
<gene>
    <name evidence="3" type="ORF">J2W49_001541</name>
</gene>
<protein>
    <submittedName>
        <fullName evidence="3">Uncharacterized protein</fullName>
    </submittedName>
</protein>
<proteinExistence type="predicted"/>
<evidence type="ECO:0000256" key="1">
    <source>
        <dbReference type="SAM" id="MobiDB-lite"/>
    </source>
</evidence>
<evidence type="ECO:0000313" key="4">
    <source>
        <dbReference type="Proteomes" id="UP001265700"/>
    </source>
</evidence>
<organism evidence="3 4">
    <name type="scientific">Hydrogenophaga palleronii</name>
    <dbReference type="NCBI Taxonomy" id="65655"/>
    <lineage>
        <taxon>Bacteria</taxon>
        <taxon>Pseudomonadati</taxon>
        <taxon>Pseudomonadota</taxon>
        <taxon>Betaproteobacteria</taxon>
        <taxon>Burkholderiales</taxon>
        <taxon>Comamonadaceae</taxon>
        <taxon>Hydrogenophaga</taxon>
    </lineage>
</organism>
<accession>A0ABU1WK00</accession>
<feature type="transmembrane region" description="Helical" evidence="2">
    <location>
        <begin position="79"/>
        <end position="96"/>
    </location>
</feature>
<keyword evidence="4" id="KW-1185">Reference proteome</keyword>
<dbReference type="EMBL" id="JAVDWU010000003">
    <property type="protein sequence ID" value="MDR7149586.1"/>
    <property type="molecule type" value="Genomic_DNA"/>
</dbReference>
<reference evidence="3 4" key="1">
    <citation type="submission" date="2023-07" db="EMBL/GenBank/DDBJ databases">
        <title>Sorghum-associated microbial communities from plants grown in Nebraska, USA.</title>
        <authorList>
            <person name="Schachtman D."/>
        </authorList>
    </citation>
    <scope>NUCLEOTIDE SEQUENCE [LARGE SCALE GENOMIC DNA]</scope>
    <source>
        <strain evidence="3 4">4249</strain>
    </source>
</reference>
<keyword evidence="2" id="KW-1133">Transmembrane helix</keyword>
<comment type="caution">
    <text evidence="3">The sequence shown here is derived from an EMBL/GenBank/DDBJ whole genome shotgun (WGS) entry which is preliminary data.</text>
</comment>
<name>A0ABU1WK00_9BURK</name>
<dbReference type="Proteomes" id="UP001265700">
    <property type="component" value="Unassembled WGS sequence"/>
</dbReference>
<evidence type="ECO:0000256" key="2">
    <source>
        <dbReference type="SAM" id="Phobius"/>
    </source>
</evidence>
<dbReference type="RefSeq" id="WP_310313888.1">
    <property type="nucleotide sequence ID" value="NZ_JAVDWU010000003.1"/>
</dbReference>